<keyword evidence="1" id="KW-0472">Membrane</keyword>
<dbReference type="AlphaFoldDB" id="V2XQ00"/>
<keyword evidence="1" id="KW-1133">Transmembrane helix</keyword>
<feature type="transmembrane region" description="Helical" evidence="1">
    <location>
        <begin position="337"/>
        <end position="356"/>
    </location>
</feature>
<dbReference type="STRING" id="592026.GCWU0000282_000598"/>
<reference evidence="2 3" key="1">
    <citation type="submission" date="2013-06" db="EMBL/GenBank/DDBJ databases">
        <authorList>
            <person name="Weinstock G."/>
            <person name="Sodergren E."/>
            <person name="Clifton S."/>
            <person name="Fulton L."/>
            <person name="Fulton B."/>
            <person name="Courtney L."/>
            <person name="Fronick C."/>
            <person name="Harrison M."/>
            <person name="Strong C."/>
            <person name="Farmer C."/>
            <person name="Delahaunty K."/>
            <person name="Markovic C."/>
            <person name="Hall O."/>
            <person name="Minx P."/>
            <person name="Tomlinson C."/>
            <person name="Mitreva M."/>
            <person name="Nelson J."/>
            <person name="Hou S."/>
            <person name="Wollam A."/>
            <person name="Pepin K.H."/>
            <person name="Johnson M."/>
            <person name="Bhonagiri V."/>
            <person name="Nash W.E."/>
            <person name="Warren W."/>
            <person name="Chinwalla A."/>
            <person name="Mardis E.R."/>
            <person name="Wilson R.K."/>
        </authorList>
    </citation>
    <scope>NUCLEOTIDE SEQUENCE [LARGE SCALE GENOMIC DNA]</scope>
    <source>
        <strain evidence="2 3">ATCC 51271</strain>
    </source>
</reference>
<evidence type="ECO:0000313" key="3">
    <source>
        <dbReference type="Proteomes" id="UP000018227"/>
    </source>
</evidence>
<dbReference type="Proteomes" id="UP000018227">
    <property type="component" value="Unassembled WGS sequence"/>
</dbReference>
<feature type="transmembrane region" description="Helical" evidence="1">
    <location>
        <begin position="306"/>
        <end position="325"/>
    </location>
</feature>
<dbReference type="eggNOG" id="COG1198">
    <property type="taxonomic scope" value="Bacteria"/>
</dbReference>
<name>V2XQ00_9FIRM</name>
<keyword evidence="3" id="KW-1185">Reference proteome</keyword>
<protein>
    <recommendedName>
        <fullName evidence="4">YgiT-type zinc finger domain protein</fullName>
    </recommendedName>
</protein>
<dbReference type="EMBL" id="ACIL03000005">
    <property type="protein sequence ID" value="ESL04249.1"/>
    <property type="molecule type" value="Genomic_DNA"/>
</dbReference>
<feature type="transmembrane region" description="Helical" evidence="1">
    <location>
        <begin position="424"/>
        <end position="446"/>
    </location>
</feature>
<dbReference type="HOGENOM" id="CLU_507839_0_0_9"/>
<feature type="transmembrane region" description="Helical" evidence="1">
    <location>
        <begin position="514"/>
        <end position="540"/>
    </location>
</feature>
<sequence length="546" mass="62276">MSMGKEILNISCPSCGSPAKFDIVHQIYRCASCGGKVEIEKARQDKLEFQDNQFKRLKESAKDYSMSTTSCTGCGATLVFEKDEAVSNCTFCGRSLVRKDYVFDEKMPQNIIPFAVTKDEAENILKKWCNENKHKPESKYLMKRIKDLKGYYLPYEMVRGPVRCKVSRAGETGYFQADGYLNDEFVNCSSQMDNRVLDCMEPFNLDNLQEFDFSYVAGQRIKISDIDEKEIDNRLDNETSENYRGGMAKIWGTKSLTIHSKVDKVVNIPVLLPVYYISDKKSIVAINGQTGKISVRAEKESKYVAYPWWIGGLLTFIITCAGLYTAVTLGSGDSNSALAITGMLGLIYLLIFFAMFESDGNNWFSIKHYRAIFTSGEQTYKREGEKLVLREDIIKRKIEEPVFKLILGGKEKVVTLVFKSFPRIFTMIMKALLVLFLPVIIALVINGFDFERLYLAGSGIWFCIAVPTIPVYFIKFGIQALYSDPWVYFIDEKGKKKRYKEKKEVNAEEVVKDIFFALFSFPLCLITWFALLSFVMTIYFTAFGAD</sequence>
<evidence type="ECO:0000256" key="1">
    <source>
        <dbReference type="SAM" id="Phobius"/>
    </source>
</evidence>
<evidence type="ECO:0000313" key="2">
    <source>
        <dbReference type="EMBL" id="ESL04249.1"/>
    </source>
</evidence>
<gene>
    <name evidence="2" type="ORF">GCWU0000282_000598</name>
</gene>
<evidence type="ECO:0008006" key="4">
    <source>
        <dbReference type="Google" id="ProtNLM"/>
    </source>
</evidence>
<proteinExistence type="predicted"/>
<accession>V2XQ00</accession>
<comment type="caution">
    <text evidence="2">The sequence shown here is derived from an EMBL/GenBank/DDBJ whole genome shotgun (WGS) entry which is preliminary data.</text>
</comment>
<keyword evidence="1" id="KW-0812">Transmembrane</keyword>
<organism evidence="2 3">
    <name type="scientific">Catonella morbi ATCC 51271</name>
    <dbReference type="NCBI Taxonomy" id="592026"/>
    <lineage>
        <taxon>Bacteria</taxon>
        <taxon>Bacillati</taxon>
        <taxon>Bacillota</taxon>
        <taxon>Clostridia</taxon>
        <taxon>Lachnospirales</taxon>
        <taxon>Lachnospiraceae</taxon>
        <taxon>Catonella</taxon>
    </lineage>
</organism>
<feature type="transmembrane region" description="Helical" evidence="1">
    <location>
        <begin position="453"/>
        <end position="474"/>
    </location>
</feature>